<evidence type="ECO:0000313" key="2">
    <source>
        <dbReference type="Proteomes" id="UP001162480"/>
    </source>
</evidence>
<keyword evidence="2" id="KW-1185">Reference proteome</keyword>
<reference evidence="1" key="1">
    <citation type="submission" date="2023-08" db="EMBL/GenBank/DDBJ databases">
        <authorList>
            <person name="Alioto T."/>
            <person name="Alioto T."/>
            <person name="Gomez Garrido J."/>
        </authorList>
    </citation>
    <scope>NUCLEOTIDE SEQUENCE</scope>
</reference>
<accession>A0AA36EUU1</accession>
<dbReference type="AlphaFoldDB" id="A0AA36EUU1"/>
<organism evidence="1 2">
    <name type="scientific">Octopus vulgaris</name>
    <name type="common">Common octopus</name>
    <dbReference type="NCBI Taxonomy" id="6645"/>
    <lineage>
        <taxon>Eukaryota</taxon>
        <taxon>Metazoa</taxon>
        <taxon>Spiralia</taxon>
        <taxon>Lophotrochozoa</taxon>
        <taxon>Mollusca</taxon>
        <taxon>Cephalopoda</taxon>
        <taxon>Coleoidea</taxon>
        <taxon>Octopodiformes</taxon>
        <taxon>Octopoda</taxon>
        <taxon>Incirrata</taxon>
        <taxon>Octopodidae</taxon>
        <taxon>Octopus</taxon>
    </lineage>
</organism>
<proteinExistence type="predicted"/>
<dbReference type="EMBL" id="OX597814">
    <property type="protein sequence ID" value="CAI9714966.1"/>
    <property type="molecule type" value="Genomic_DNA"/>
</dbReference>
<dbReference type="Proteomes" id="UP001162480">
    <property type="component" value="Chromosome 1"/>
</dbReference>
<sequence length="142" mass="16334">MLETKRPRSTIVMVRHYKRKSERTAFPQGVIQQAIQQVRARVISLRKASRTFDQHKTTILDIDEILEDCVDSTFMKQKLMRGNHYLQAAIVPMYAHENLCKDLSFLYIEYIGIVMANTPESGNKSPPVKPLQSSAKTIRTIL</sequence>
<name>A0AA36EUU1_OCTVU</name>
<gene>
    <name evidence="1" type="ORF">OCTVUL_1B002495</name>
</gene>
<protein>
    <submittedName>
        <fullName evidence="1">Uncharacterized protein</fullName>
    </submittedName>
</protein>
<evidence type="ECO:0000313" key="1">
    <source>
        <dbReference type="EMBL" id="CAI9714966.1"/>
    </source>
</evidence>